<gene>
    <name evidence="2" type="ORF">OTU49_009799</name>
</gene>
<accession>A0AAW0WHW5</accession>
<comment type="caution">
    <text evidence="2">The sequence shown here is derived from an EMBL/GenBank/DDBJ whole genome shotgun (WGS) entry which is preliminary data.</text>
</comment>
<protein>
    <submittedName>
        <fullName evidence="2">Uncharacterized protein</fullName>
    </submittedName>
</protein>
<evidence type="ECO:0000256" key="1">
    <source>
        <dbReference type="SAM" id="SignalP"/>
    </source>
</evidence>
<evidence type="ECO:0000313" key="2">
    <source>
        <dbReference type="EMBL" id="KAK8727293.1"/>
    </source>
</evidence>
<feature type="non-terminal residue" evidence="2">
    <location>
        <position position="1"/>
    </location>
</feature>
<dbReference type="AlphaFoldDB" id="A0AAW0WHW5"/>
<feature type="signal peptide" evidence="1">
    <location>
        <begin position="1"/>
        <end position="18"/>
    </location>
</feature>
<name>A0AAW0WHW5_CHEQU</name>
<organism evidence="2 3">
    <name type="scientific">Cherax quadricarinatus</name>
    <name type="common">Australian red claw crayfish</name>
    <dbReference type="NCBI Taxonomy" id="27406"/>
    <lineage>
        <taxon>Eukaryota</taxon>
        <taxon>Metazoa</taxon>
        <taxon>Ecdysozoa</taxon>
        <taxon>Arthropoda</taxon>
        <taxon>Crustacea</taxon>
        <taxon>Multicrustacea</taxon>
        <taxon>Malacostraca</taxon>
        <taxon>Eumalacostraca</taxon>
        <taxon>Eucarida</taxon>
        <taxon>Decapoda</taxon>
        <taxon>Pleocyemata</taxon>
        <taxon>Astacidea</taxon>
        <taxon>Parastacoidea</taxon>
        <taxon>Parastacidae</taxon>
        <taxon>Cherax</taxon>
    </lineage>
</organism>
<sequence>RLRWWRCAVAIVVATVVATDVARKDNPTPGMDLLHQFLNNDPGQLCNYIQCQEPLRASECPEGTTYQEKVTQMGCCGACVRNRGTELHGKFGSKIQRDDPRPSHL</sequence>
<feature type="chain" id="PRO_5043564647" evidence="1">
    <location>
        <begin position="19"/>
        <end position="105"/>
    </location>
</feature>
<evidence type="ECO:0000313" key="3">
    <source>
        <dbReference type="Proteomes" id="UP001445076"/>
    </source>
</evidence>
<dbReference type="EMBL" id="JARKIK010000076">
    <property type="protein sequence ID" value="KAK8727293.1"/>
    <property type="molecule type" value="Genomic_DNA"/>
</dbReference>
<keyword evidence="1" id="KW-0732">Signal</keyword>
<dbReference type="Proteomes" id="UP001445076">
    <property type="component" value="Unassembled WGS sequence"/>
</dbReference>
<reference evidence="2 3" key="1">
    <citation type="journal article" date="2024" name="BMC Genomics">
        <title>Genome assembly of redclaw crayfish (Cherax quadricarinatus) provides insights into its immune adaptation and hypoxia tolerance.</title>
        <authorList>
            <person name="Liu Z."/>
            <person name="Zheng J."/>
            <person name="Li H."/>
            <person name="Fang K."/>
            <person name="Wang S."/>
            <person name="He J."/>
            <person name="Zhou D."/>
            <person name="Weng S."/>
            <person name="Chi M."/>
            <person name="Gu Z."/>
            <person name="He J."/>
            <person name="Li F."/>
            <person name="Wang M."/>
        </authorList>
    </citation>
    <scope>NUCLEOTIDE SEQUENCE [LARGE SCALE GENOMIC DNA]</scope>
    <source>
        <strain evidence="2">ZL_2023a</strain>
    </source>
</reference>
<proteinExistence type="predicted"/>
<keyword evidence="3" id="KW-1185">Reference proteome</keyword>